<evidence type="ECO:0000256" key="2">
    <source>
        <dbReference type="ARBA" id="ARBA00022491"/>
    </source>
</evidence>
<dbReference type="EMBL" id="BDJL01000035">
    <property type="protein sequence ID" value="GAV25278.1"/>
    <property type="molecule type" value="Genomic_DNA"/>
</dbReference>
<dbReference type="Pfam" id="PF06018">
    <property type="entry name" value="CodY"/>
    <property type="match status" value="1"/>
</dbReference>
<comment type="similarity">
    <text evidence="7">Belongs to the CodY family.</text>
</comment>
<keyword evidence="1 7" id="KW-0963">Cytoplasm</keyword>
<dbReference type="Pfam" id="PF08222">
    <property type="entry name" value="HTH_CodY"/>
    <property type="match status" value="1"/>
</dbReference>
<dbReference type="InterPro" id="IPR013198">
    <property type="entry name" value="GTP_trans_reg_CodY_C"/>
</dbReference>
<evidence type="ECO:0000256" key="6">
    <source>
        <dbReference type="ARBA" id="ARBA00034538"/>
    </source>
</evidence>
<dbReference type="InterPro" id="IPR029016">
    <property type="entry name" value="GAF-like_dom_sf"/>
</dbReference>
<dbReference type="SUPFAM" id="SSF46785">
    <property type="entry name" value="Winged helix' DNA-binding domain"/>
    <property type="match status" value="1"/>
</dbReference>
<feature type="region of interest" description="GAF domain" evidence="7">
    <location>
        <begin position="1"/>
        <end position="143"/>
    </location>
</feature>
<dbReference type="HAMAP" id="MF_00621">
    <property type="entry name" value="HTH_type_CodY"/>
    <property type="match status" value="1"/>
</dbReference>
<keyword evidence="2 7" id="KW-0678">Repressor</keyword>
<dbReference type="InterPro" id="IPR010312">
    <property type="entry name" value="Transc_reg_CodY_N"/>
</dbReference>
<feature type="domain" description="Global transcriptional regulator CodY C-terminal" evidence="9">
    <location>
        <begin position="186"/>
        <end position="242"/>
    </location>
</feature>
<feature type="DNA-binding region" description="H-T-H motif" evidence="7">
    <location>
        <begin position="191"/>
        <end position="210"/>
    </location>
</feature>
<evidence type="ECO:0000256" key="4">
    <source>
        <dbReference type="ARBA" id="ARBA00023125"/>
    </source>
</evidence>
<evidence type="ECO:0000256" key="5">
    <source>
        <dbReference type="ARBA" id="ARBA00023163"/>
    </source>
</evidence>
<evidence type="ECO:0000256" key="3">
    <source>
        <dbReference type="ARBA" id="ARBA00023015"/>
    </source>
</evidence>
<dbReference type="InterPro" id="IPR036390">
    <property type="entry name" value="WH_DNA-bd_sf"/>
</dbReference>
<comment type="function">
    <text evidence="7">DNA-binding global transcriptional regulator which is involved in the adaptive response to starvation and acts by directly or indirectly controlling the expression of numerous genes in response to nutrient availability. During rapid exponential growth, CodY is highly active and represses genes whose products allow adaptation to nutrient depletion.</text>
</comment>
<evidence type="ECO:0000256" key="1">
    <source>
        <dbReference type="ARBA" id="ARBA00022490"/>
    </source>
</evidence>
<evidence type="ECO:0000256" key="7">
    <source>
        <dbReference type="HAMAP-Rule" id="MF_00621"/>
    </source>
</evidence>
<sequence>MLSLLEKTRLLNRFIQRSSQRPEPFMELAEMLGDISKASVFIIGRRKILGYYERPDLAGLVIYGRDLETRQVEQDFQDWLFSFNQTDHNIKGEDGLTYTVVPVFGGGERQGTILLVKKGQEEFNAQDLILYEYAATVVGLEILRLNSEKMEEEARKKAAVRLALDALSYSELEAVKKIFSELDGVEGFVVASKLAEQYHLTRSVIVNALRKLESAGVIDSRSLGMKGTYIRILNDYFLDKLEIAQHN</sequence>
<evidence type="ECO:0000313" key="10">
    <source>
        <dbReference type="EMBL" id="GAV25278.1"/>
    </source>
</evidence>
<evidence type="ECO:0000313" key="11">
    <source>
        <dbReference type="Proteomes" id="UP000187338"/>
    </source>
</evidence>
<dbReference type="Gene3D" id="3.30.450.40">
    <property type="match status" value="1"/>
</dbReference>
<reference evidence="11" key="1">
    <citation type="submission" date="2016-12" db="EMBL/GenBank/DDBJ databases">
        <title>Draft Genome Sequences od Carboxydothermus pertinax and islandicus, Hydrogenogenic Carboxydotrophic Bacteria.</title>
        <authorList>
            <person name="Fukuyama Y."/>
            <person name="Ohmae K."/>
            <person name="Yoneda Y."/>
            <person name="Yoshida T."/>
            <person name="Sako Y."/>
        </authorList>
    </citation>
    <scope>NUCLEOTIDE SEQUENCE [LARGE SCALE GENOMIC DNA]</scope>
    <source>
        <strain evidence="11">SET</strain>
    </source>
</reference>
<dbReference type="AlphaFoldDB" id="A0A1L8D280"/>
<gene>
    <name evidence="7" type="primary">codY</name>
    <name evidence="10" type="ORF">ciss_12110</name>
</gene>
<evidence type="ECO:0000259" key="9">
    <source>
        <dbReference type="Pfam" id="PF08222"/>
    </source>
</evidence>
<dbReference type="InterPro" id="IPR014154">
    <property type="entry name" value="CodY"/>
</dbReference>
<dbReference type="GO" id="GO:0003677">
    <property type="term" value="F:DNA binding"/>
    <property type="evidence" value="ECO:0007669"/>
    <property type="project" value="UniProtKB-UniRule"/>
</dbReference>
<proteinExistence type="inferred from homology"/>
<dbReference type="GO" id="GO:0045892">
    <property type="term" value="P:negative regulation of DNA-templated transcription"/>
    <property type="evidence" value="ECO:0007669"/>
    <property type="project" value="UniProtKB-UniRule"/>
</dbReference>
<organism evidence="10 11">
    <name type="scientific">Carboxydothermus islandicus</name>
    <dbReference type="NCBI Taxonomy" id="661089"/>
    <lineage>
        <taxon>Bacteria</taxon>
        <taxon>Bacillati</taxon>
        <taxon>Bacillota</taxon>
        <taxon>Clostridia</taxon>
        <taxon>Thermoanaerobacterales</taxon>
        <taxon>Thermoanaerobacteraceae</taxon>
        <taxon>Carboxydothermus</taxon>
    </lineage>
</organism>
<dbReference type="PANTHER" id="PTHR40062:SF1">
    <property type="entry name" value="GLOBAL TRANSCRIPTIONAL REGULATOR CODY"/>
    <property type="match status" value="1"/>
</dbReference>
<keyword evidence="5 7" id="KW-0804">Transcription</keyword>
<dbReference type="GO" id="GO:0005737">
    <property type="term" value="C:cytoplasm"/>
    <property type="evidence" value="ECO:0007669"/>
    <property type="project" value="UniProtKB-SubCell"/>
</dbReference>
<dbReference type="PANTHER" id="PTHR40062">
    <property type="entry name" value="GTP-SENSING TRANSCRIPTIONAL PLEIOTROPIC REPRESSOR CODY"/>
    <property type="match status" value="1"/>
</dbReference>
<comment type="subcellular location">
    <subcellularLocation>
        <location evidence="7">Cytoplasm</location>
    </subcellularLocation>
</comment>
<dbReference type="PIRSF" id="PIRSF011572">
    <property type="entry name" value="GTP_sensing_CodY"/>
    <property type="match status" value="1"/>
</dbReference>
<dbReference type="GO" id="GO:0003700">
    <property type="term" value="F:DNA-binding transcription factor activity"/>
    <property type="evidence" value="ECO:0007669"/>
    <property type="project" value="InterPro"/>
</dbReference>
<keyword evidence="4 7" id="KW-0238">DNA-binding</keyword>
<dbReference type="GO" id="GO:0005525">
    <property type="term" value="F:GTP binding"/>
    <property type="evidence" value="ECO:0007669"/>
    <property type="project" value="InterPro"/>
</dbReference>
<dbReference type="Gene3D" id="1.10.10.10">
    <property type="entry name" value="Winged helix-like DNA-binding domain superfamily/Winged helix DNA-binding domain"/>
    <property type="match status" value="1"/>
</dbReference>
<keyword evidence="3 7" id="KW-0805">Transcription regulation</keyword>
<dbReference type="STRING" id="661089.ciss_12110"/>
<protein>
    <recommendedName>
        <fullName evidence="6 7">Global transcriptional regulator CodY</fullName>
    </recommendedName>
</protein>
<dbReference type="Proteomes" id="UP000187338">
    <property type="component" value="Unassembled WGS sequence"/>
</dbReference>
<feature type="domain" description="Global transcriptional regulator CodY N-terminal" evidence="8">
    <location>
        <begin position="3"/>
        <end position="165"/>
    </location>
</feature>
<name>A0A1L8D280_9THEO</name>
<dbReference type="NCBIfam" id="NF003170">
    <property type="entry name" value="PRK04158.1"/>
    <property type="match status" value="1"/>
</dbReference>
<keyword evidence="11" id="KW-1185">Reference proteome</keyword>
<comment type="caution">
    <text evidence="10">The sequence shown here is derived from an EMBL/GenBank/DDBJ whole genome shotgun (WGS) entry which is preliminary data.</text>
</comment>
<evidence type="ECO:0000259" key="8">
    <source>
        <dbReference type="Pfam" id="PF06018"/>
    </source>
</evidence>
<accession>A0A1L8D280</accession>
<dbReference type="InterPro" id="IPR036388">
    <property type="entry name" value="WH-like_DNA-bd_sf"/>
</dbReference>